<dbReference type="InterPro" id="IPR036397">
    <property type="entry name" value="RNaseH_sf"/>
</dbReference>
<dbReference type="STRING" id="1454003.AW10_03283"/>
<dbReference type="EMBL" id="JEMX01000078">
    <property type="protein sequence ID" value="EXI78199.1"/>
    <property type="molecule type" value="Genomic_DNA"/>
</dbReference>
<dbReference type="GO" id="GO:0004527">
    <property type="term" value="F:exonuclease activity"/>
    <property type="evidence" value="ECO:0007669"/>
    <property type="project" value="UniProtKB-ARBA"/>
</dbReference>
<evidence type="ECO:0000313" key="3">
    <source>
        <dbReference type="Proteomes" id="UP000021816"/>
    </source>
</evidence>
<dbReference type="AlphaFoldDB" id="A0A011QH86"/>
<name>A0A011QH86_9PROT</name>
<organism evidence="2 3">
    <name type="scientific">Candidatus Accumulibacter appositus</name>
    <dbReference type="NCBI Taxonomy" id="1454003"/>
    <lineage>
        <taxon>Bacteria</taxon>
        <taxon>Pseudomonadati</taxon>
        <taxon>Pseudomonadota</taxon>
        <taxon>Betaproteobacteria</taxon>
        <taxon>Candidatus Accumulibacter</taxon>
    </lineage>
</organism>
<evidence type="ECO:0000259" key="1">
    <source>
        <dbReference type="SMART" id="SM00479"/>
    </source>
</evidence>
<dbReference type="InterPro" id="IPR013520">
    <property type="entry name" value="Ribonucl_H"/>
</dbReference>
<protein>
    <submittedName>
        <fullName evidence="2">DNA polymerase III subunit epsilon</fullName>
    </submittedName>
</protein>
<comment type="caution">
    <text evidence="2">The sequence shown here is derived from an EMBL/GenBank/DDBJ whole genome shotgun (WGS) entry which is preliminary data.</text>
</comment>
<dbReference type="GO" id="GO:0003676">
    <property type="term" value="F:nucleic acid binding"/>
    <property type="evidence" value="ECO:0007669"/>
    <property type="project" value="InterPro"/>
</dbReference>
<proteinExistence type="predicted"/>
<reference evidence="2 3" key="1">
    <citation type="submission" date="2014-02" db="EMBL/GenBank/DDBJ databases">
        <title>Expanding our view of genomic diversity in Candidatus Accumulibacter clades.</title>
        <authorList>
            <person name="Skennerton C.T."/>
            <person name="Barr J.J."/>
            <person name="Slater F.R."/>
            <person name="Bond P.L."/>
            <person name="Tyson G.W."/>
        </authorList>
    </citation>
    <scope>NUCLEOTIDE SEQUENCE [LARGE SCALE GENOMIC DNA]</scope>
    <source>
        <strain evidence="3">BA-92</strain>
    </source>
</reference>
<dbReference type="InterPro" id="IPR012337">
    <property type="entry name" value="RNaseH-like_sf"/>
</dbReference>
<gene>
    <name evidence="2" type="ORF">AW10_03283</name>
</gene>
<sequence length="203" mass="22163">MMLNNLNNRDLVAIDVETSGTNPFRHDVLAVGLVPLNRELPSALVYVRPGATEWNDFARQNFERFSSEWEAGALVPHEACDAIEAYLAETFGGRTATPIGHNVGFDLAFLRRLAFLGGREQLDGLSHRAIDTHTLLYLLTVQGKIPEDAITSDGAFRYFGITVADRLRHTALGDATATSELVKRVFEAILGTAGSPAPPCRRG</sequence>
<dbReference type="GO" id="GO:0006259">
    <property type="term" value="P:DNA metabolic process"/>
    <property type="evidence" value="ECO:0007669"/>
    <property type="project" value="UniProtKB-ARBA"/>
</dbReference>
<dbReference type="Proteomes" id="UP000021816">
    <property type="component" value="Unassembled WGS sequence"/>
</dbReference>
<dbReference type="CDD" id="cd06127">
    <property type="entry name" value="DEDDh"/>
    <property type="match status" value="1"/>
</dbReference>
<dbReference type="Gene3D" id="3.30.420.10">
    <property type="entry name" value="Ribonuclease H-like superfamily/Ribonuclease H"/>
    <property type="match status" value="1"/>
</dbReference>
<feature type="domain" description="Exonuclease" evidence="1">
    <location>
        <begin position="10"/>
        <end position="191"/>
    </location>
</feature>
<dbReference type="SMART" id="SM00479">
    <property type="entry name" value="EXOIII"/>
    <property type="match status" value="1"/>
</dbReference>
<accession>A0A011QH86</accession>
<evidence type="ECO:0000313" key="2">
    <source>
        <dbReference type="EMBL" id="EXI78199.1"/>
    </source>
</evidence>
<dbReference type="SUPFAM" id="SSF53098">
    <property type="entry name" value="Ribonuclease H-like"/>
    <property type="match status" value="1"/>
</dbReference>